<accession>A0A5A7MLA6</accession>
<evidence type="ECO:0008006" key="3">
    <source>
        <dbReference type="Google" id="ProtNLM"/>
    </source>
</evidence>
<proteinExistence type="predicted"/>
<evidence type="ECO:0000313" key="1">
    <source>
        <dbReference type="EMBL" id="GEQ77475.1"/>
    </source>
</evidence>
<reference evidence="1 2" key="1">
    <citation type="journal article" date="2019" name="Microbiol. Resour. Announc.">
        <title>Draft Genome Sequence of Comamonas testosteroni TA441, a Bacterium That Has a Cryptic Phenol Degradation Gene Cluster.</title>
        <authorList>
            <person name="Arai H."/>
            <person name="Ishii M."/>
        </authorList>
    </citation>
    <scope>NUCLEOTIDE SEQUENCE [LARGE SCALE GENOMIC DNA]</scope>
    <source>
        <strain evidence="1 2">TA441</strain>
    </source>
</reference>
<protein>
    <recommendedName>
        <fullName evidence="3">DUF932 domain-containing protein</fullName>
    </recommendedName>
</protein>
<dbReference type="EMBL" id="BKBW01000013">
    <property type="protein sequence ID" value="GEQ77475.1"/>
    <property type="molecule type" value="Genomic_DNA"/>
</dbReference>
<dbReference type="AlphaFoldDB" id="A0A5A7MLA6"/>
<dbReference type="Pfam" id="PF06067">
    <property type="entry name" value="DUF932"/>
    <property type="match status" value="1"/>
</dbReference>
<dbReference type="NCBIfam" id="TIGR03299">
    <property type="entry name" value="LGT_TIGR03299"/>
    <property type="match status" value="1"/>
</dbReference>
<sequence>MVNAAYCGDRHLWLPDDCIDALTDPAKEYRRDTQAPLSVVSSRYQVVQPREVLEFYRDLTEVAGYELETAGVLKAGRKFWALARTGKSAVLKGKDVVNGYLLLATSCDGTLATVAMPTTVRVVCNNTLTIALRDGVGAVKVPHSTAFDAQAVIRPPFHLHSLLDCARDHAGCASRKLGDCPHLSAQTSRPSRHLRQGLKYG</sequence>
<dbReference type="Proteomes" id="UP000323105">
    <property type="component" value="Unassembled WGS sequence"/>
</dbReference>
<gene>
    <name evidence="1" type="ORF">CTTA_4480</name>
</gene>
<dbReference type="InterPro" id="IPR017686">
    <property type="entry name" value="Phg/plasmid-like_prot"/>
</dbReference>
<comment type="caution">
    <text evidence="1">The sequence shown here is derived from an EMBL/GenBank/DDBJ whole genome shotgun (WGS) entry which is preliminary data.</text>
</comment>
<dbReference type="InterPro" id="IPR026325">
    <property type="entry name" value="DUF932"/>
</dbReference>
<organism evidence="1 2">
    <name type="scientific">Comamonas testosteroni</name>
    <name type="common">Pseudomonas testosteroni</name>
    <dbReference type="NCBI Taxonomy" id="285"/>
    <lineage>
        <taxon>Bacteria</taxon>
        <taxon>Pseudomonadati</taxon>
        <taxon>Pseudomonadota</taxon>
        <taxon>Betaproteobacteria</taxon>
        <taxon>Burkholderiales</taxon>
        <taxon>Comamonadaceae</taxon>
        <taxon>Comamonas</taxon>
    </lineage>
</organism>
<evidence type="ECO:0000313" key="2">
    <source>
        <dbReference type="Proteomes" id="UP000323105"/>
    </source>
</evidence>
<name>A0A5A7MLA6_COMTE</name>